<protein>
    <submittedName>
        <fullName evidence="2">Kinase-like protein</fullName>
    </submittedName>
</protein>
<proteinExistence type="predicted"/>
<dbReference type="PANTHER" id="PTHR24361">
    <property type="entry name" value="MITOGEN-ACTIVATED KINASE KINASE KINASE"/>
    <property type="match status" value="1"/>
</dbReference>
<dbReference type="GeneID" id="28767266"/>
<dbReference type="AlphaFoldDB" id="A0A177BWZ2"/>
<evidence type="ECO:0000259" key="1">
    <source>
        <dbReference type="PROSITE" id="PS50011"/>
    </source>
</evidence>
<dbReference type="PROSITE" id="PS50011">
    <property type="entry name" value="PROTEIN_KINASE_DOM"/>
    <property type="match status" value="1"/>
</dbReference>
<dbReference type="GO" id="GO:0004674">
    <property type="term" value="F:protein serine/threonine kinase activity"/>
    <property type="evidence" value="ECO:0007669"/>
    <property type="project" value="TreeGrafter"/>
</dbReference>
<dbReference type="InterPro" id="IPR008271">
    <property type="entry name" value="Ser/Thr_kinase_AS"/>
</dbReference>
<name>A0A177BWZ2_9PLEO</name>
<sequence length="404" mass="46808">MPGQPHKVYPRPEDVPYQHIQPIGHGGQASVDSVKRKNKRIHEEVRIANGLVHPHIVRLIETYQCKNMYAIIMEPVAQGNLAAYLSDLDELPVGQDAGRRECLAQWFYCLTNALYYIHESGIRHRDIKPQNILTLDGFVYLTDFSISETFQEATISGSTEIVGTRTYRSPERDSRKRSGRREDIFSLGAVFLEMLTAYTRQGMLKEWHDFRGGPYCHKIDKIEQWIQRLHTVSIDMQRVTHQNAPKMPFWYGALLSLCGFMLEQQPKNRPHADVLVAAWRFRAISFDYKTYWLPIAQCDCGPLSPNHESRPYHQWTHILRILRRSNWSPERDVIEARNTITEEWYKHRIERLNVCQELREPLQDRHQILGENLGASAIALPLKLYFRASLVLGDAHLTTALATA</sequence>
<keyword evidence="2" id="KW-0418">Kinase</keyword>
<keyword evidence="2" id="KW-0808">Transferase</keyword>
<dbReference type="InterPro" id="IPR053235">
    <property type="entry name" value="Ser_Thr_kinase"/>
</dbReference>
<reference evidence="2 3" key="1">
    <citation type="submission" date="2016-05" db="EMBL/GenBank/DDBJ databases">
        <title>Comparative analysis of secretome profiles of manganese(II)-oxidizing ascomycete fungi.</title>
        <authorList>
            <consortium name="DOE Joint Genome Institute"/>
            <person name="Zeiner C.A."/>
            <person name="Purvine S.O."/>
            <person name="Zink E.M."/>
            <person name="Wu S."/>
            <person name="Pasa-Tolic L."/>
            <person name="Chaput D.L."/>
            <person name="Haridas S."/>
            <person name="Grigoriev I.V."/>
            <person name="Santelli C.M."/>
            <person name="Hansel C.M."/>
        </authorList>
    </citation>
    <scope>NUCLEOTIDE SEQUENCE [LARGE SCALE GENOMIC DNA]</scope>
    <source>
        <strain evidence="2 3">AP3s5-JAC2a</strain>
    </source>
</reference>
<feature type="domain" description="Protein kinase" evidence="1">
    <location>
        <begin position="1"/>
        <end position="293"/>
    </location>
</feature>
<dbReference type="Proteomes" id="UP000077069">
    <property type="component" value="Unassembled WGS sequence"/>
</dbReference>
<dbReference type="InterPro" id="IPR011009">
    <property type="entry name" value="Kinase-like_dom_sf"/>
</dbReference>
<accession>A0A177BWZ2</accession>
<keyword evidence="3" id="KW-1185">Reference proteome</keyword>
<organism evidence="2 3">
    <name type="scientific">Paraphaeosphaeria sporulosa</name>
    <dbReference type="NCBI Taxonomy" id="1460663"/>
    <lineage>
        <taxon>Eukaryota</taxon>
        <taxon>Fungi</taxon>
        <taxon>Dikarya</taxon>
        <taxon>Ascomycota</taxon>
        <taxon>Pezizomycotina</taxon>
        <taxon>Dothideomycetes</taxon>
        <taxon>Pleosporomycetidae</taxon>
        <taxon>Pleosporales</taxon>
        <taxon>Massarineae</taxon>
        <taxon>Didymosphaeriaceae</taxon>
        <taxon>Paraphaeosphaeria</taxon>
    </lineage>
</organism>
<dbReference type="SMART" id="SM00220">
    <property type="entry name" value="S_TKc"/>
    <property type="match status" value="1"/>
</dbReference>
<dbReference type="GO" id="GO:0005524">
    <property type="term" value="F:ATP binding"/>
    <property type="evidence" value="ECO:0007669"/>
    <property type="project" value="InterPro"/>
</dbReference>
<evidence type="ECO:0000313" key="2">
    <source>
        <dbReference type="EMBL" id="OAF99480.1"/>
    </source>
</evidence>
<dbReference type="PANTHER" id="PTHR24361:SF613">
    <property type="entry name" value="NUCLEAR RECEPTOR-BINDING PROTEIN-RELATED"/>
    <property type="match status" value="1"/>
</dbReference>
<dbReference type="PROSITE" id="PS00108">
    <property type="entry name" value="PROTEIN_KINASE_ST"/>
    <property type="match status" value="1"/>
</dbReference>
<dbReference type="SUPFAM" id="SSF56112">
    <property type="entry name" value="Protein kinase-like (PK-like)"/>
    <property type="match status" value="1"/>
</dbReference>
<dbReference type="GO" id="GO:0005737">
    <property type="term" value="C:cytoplasm"/>
    <property type="evidence" value="ECO:0007669"/>
    <property type="project" value="TreeGrafter"/>
</dbReference>
<dbReference type="InterPro" id="IPR000719">
    <property type="entry name" value="Prot_kinase_dom"/>
</dbReference>
<dbReference type="STRING" id="1460663.A0A177BWZ2"/>
<dbReference type="Gene3D" id="1.10.510.10">
    <property type="entry name" value="Transferase(Phosphotransferase) domain 1"/>
    <property type="match status" value="1"/>
</dbReference>
<dbReference type="InParanoid" id="A0A177BWZ2"/>
<dbReference type="RefSeq" id="XP_018029846.1">
    <property type="nucleotide sequence ID" value="XM_018183780.1"/>
</dbReference>
<evidence type="ECO:0000313" key="3">
    <source>
        <dbReference type="Proteomes" id="UP000077069"/>
    </source>
</evidence>
<gene>
    <name evidence="2" type="ORF">CC84DRAFT_1233008</name>
</gene>
<dbReference type="EMBL" id="KV441562">
    <property type="protein sequence ID" value="OAF99480.1"/>
    <property type="molecule type" value="Genomic_DNA"/>
</dbReference>
<dbReference type="Pfam" id="PF00069">
    <property type="entry name" value="Pkinase"/>
    <property type="match status" value="1"/>
</dbReference>
<dbReference type="CDD" id="cd14014">
    <property type="entry name" value="STKc_PknB_like"/>
    <property type="match status" value="1"/>
</dbReference>
<dbReference type="OrthoDB" id="3785944at2759"/>